<comment type="caution">
    <text evidence="7">The sequence shown here is derived from an EMBL/GenBank/DDBJ whole genome shotgun (WGS) entry which is preliminary data.</text>
</comment>
<comment type="function">
    <text evidence="6">Bidirectionally degrades single-stranded DNA into large acid-insoluble oligonucleotides, which are then degraded further into small acid-soluble oligonucleotides.</text>
</comment>
<accession>A0ABQ6P2N0</accession>
<dbReference type="Pfam" id="PF02609">
    <property type="entry name" value="Exonuc_VII_S"/>
    <property type="match status" value="1"/>
</dbReference>
<comment type="subcellular location">
    <subcellularLocation>
        <location evidence="6">Cytoplasm</location>
    </subcellularLocation>
</comment>
<evidence type="ECO:0000256" key="5">
    <source>
        <dbReference type="ARBA" id="ARBA00022839"/>
    </source>
</evidence>
<dbReference type="Proteomes" id="UP001187221">
    <property type="component" value="Unassembled WGS sequence"/>
</dbReference>
<dbReference type="NCBIfam" id="TIGR01280">
    <property type="entry name" value="xseB"/>
    <property type="match status" value="1"/>
</dbReference>
<reference evidence="7 8" key="1">
    <citation type="submission" date="2023-06" db="EMBL/GenBank/DDBJ databases">
        <title>Draft genome sequence of Novosphingobium sp. strain IK01.</title>
        <authorList>
            <person name="Hatamoto M."/>
            <person name="Ikarashi T."/>
            <person name="Yamaguchi T."/>
        </authorList>
    </citation>
    <scope>NUCLEOTIDE SEQUENCE [LARGE SCALE GENOMIC DNA]</scope>
    <source>
        <strain evidence="7 8">IK01</strain>
    </source>
</reference>
<evidence type="ECO:0000256" key="4">
    <source>
        <dbReference type="ARBA" id="ARBA00022801"/>
    </source>
</evidence>
<comment type="catalytic activity">
    <reaction evidence="6">
        <text>Exonucleolytic cleavage in either 5'- to 3'- or 3'- to 5'-direction to yield nucleoside 5'-phosphates.</text>
        <dbReference type="EC" id="3.1.11.6"/>
    </reaction>
</comment>
<dbReference type="EC" id="3.1.11.6" evidence="6"/>
<dbReference type="InterPro" id="IPR003761">
    <property type="entry name" value="Exonuc_VII_S"/>
</dbReference>
<keyword evidence="3 6" id="KW-0540">Nuclease</keyword>
<dbReference type="InterPro" id="IPR037004">
    <property type="entry name" value="Exonuc_VII_ssu_sf"/>
</dbReference>
<dbReference type="EMBL" id="BTFW01000001">
    <property type="protein sequence ID" value="GMM59325.1"/>
    <property type="molecule type" value="Genomic_DNA"/>
</dbReference>
<evidence type="ECO:0000256" key="2">
    <source>
        <dbReference type="ARBA" id="ARBA00022490"/>
    </source>
</evidence>
<dbReference type="PANTHER" id="PTHR34137">
    <property type="entry name" value="EXODEOXYRIBONUCLEASE 7 SMALL SUBUNIT"/>
    <property type="match status" value="1"/>
</dbReference>
<dbReference type="Gene3D" id="1.10.287.1040">
    <property type="entry name" value="Exonuclease VII, small subunit"/>
    <property type="match status" value="1"/>
</dbReference>
<dbReference type="PIRSF" id="PIRSF006488">
    <property type="entry name" value="Exonuc_VII_S"/>
    <property type="match status" value="1"/>
</dbReference>
<name>A0ABQ6P2N0_9SPHN</name>
<evidence type="ECO:0000256" key="6">
    <source>
        <dbReference type="HAMAP-Rule" id="MF_00337"/>
    </source>
</evidence>
<dbReference type="SUPFAM" id="SSF116842">
    <property type="entry name" value="XseB-like"/>
    <property type="match status" value="1"/>
</dbReference>
<sequence>MLGAMASTQDIAALSFEDALKELEVVVRRLESGEAPLDESIDLYARGEALRGACQARLDAAQARIEAVVADREGRAAGTRPFDGA</sequence>
<keyword evidence="2 6" id="KW-0963">Cytoplasm</keyword>
<organism evidence="7 8">
    <name type="scientific">Novosphingobium pituita</name>
    <dbReference type="NCBI Taxonomy" id="3056842"/>
    <lineage>
        <taxon>Bacteria</taxon>
        <taxon>Pseudomonadati</taxon>
        <taxon>Pseudomonadota</taxon>
        <taxon>Alphaproteobacteria</taxon>
        <taxon>Sphingomonadales</taxon>
        <taxon>Sphingomonadaceae</taxon>
        <taxon>Novosphingobium</taxon>
    </lineage>
</organism>
<dbReference type="HAMAP" id="MF_00337">
    <property type="entry name" value="Exonuc_7_S"/>
    <property type="match status" value="1"/>
</dbReference>
<dbReference type="NCBIfam" id="NF002139">
    <property type="entry name" value="PRK00977.1-3"/>
    <property type="match status" value="1"/>
</dbReference>
<evidence type="ECO:0000313" key="7">
    <source>
        <dbReference type="EMBL" id="GMM59325.1"/>
    </source>
</evidence>
<keyword evidence="5 6" id="KW-0269">Exonuclease</keyword>
<keyword evidence="4 6" id="KW-0378">Hydrolase</keyword>
<keyword evidence="8" id="KW-1185">Reference proteome</keyword>
<gene>
    <name evidence="6" type="primary">xseB</name>
    <name evidence="7" type="ORF">NUTIK01_01020</name>
</gene>
<evidence type="ECO:0000313" key="8">
    <source>
        <dbReference type="Proteomes" id="UP001187221"/>
    </source>
</evidence>
<proteinExistence type="inferred from homology"/>
<evidence type="ECO:0000256" key="3">
    <source>
        <dbReference type="ARBA" id="ARBA00022722"/>
    </source>
</evidence>
<evidence type="ECO:0000256" key="1">
    <source>
        <dbReference type="ARBA" id="ARBA00009998"/>
    </source>
</evidence>
<comment type="similarity">
    <text evidence="1 6">Belongs to the XseB family.</text>
</comment>
<dbReference type="PANTHER" id="PTHR34137:SF1">
    <property type="entry name" value="EXODEOXYRIBONUCLEASE 7 SMALL SUBUNIT"/>
    <property type="match status" value="1"/>
</dbReference>
<comment type="subunit">
    <text evidence="6">Heterooligomer composed of large and small subunits.</text>
</comment>
<protein>
    <recommendedName>
        <fullName evidence="6">Exodeoxyribonuclease 7 small subunit</fullName>
        <ecNumber evidence="6">3.1.11.6</ecNumber>
    </recommendedName>
    <alternativeName>
        <fullName evidence="6">Exodeoxyribonuclease VII small subunit</fullName>
        <shortName evidence="6">Exonuclease VII small subunit</shortName>
    </alternativeName>
</protein>